<evidence type="ECO:0000256" key="7">
    <source>
        <dbReference type="ARBA" id="ARBA00022516"/>
    </source>
</evidence>
<dbReference type="GO" id="GO:0006654">
    <property type="term" value="P:phosphatidic acid biosynthetic process"/>
    <property type="evidence" value="ECO:0007669"/>
    <property type="project" value="InterPro"/>
</dbReference>
<keyword evidence="20" id="KW-1208">Phospholipid metabolism</keyword>
<keyword evidence="10 22" id="KW-0812">Transmembrane</keyword>
<evidence type="ECO:0000256" key="17">
    <source>
        <dbReference type="ARBA" id="ARBA00023098"/>
    </source>
</evidence>
<dbReference type="InterPro" id="IPR000829">
    <property type="entry name" value="DAGK"/>
</dbReference>
<accession>A0A382XUY4</accession>
<evidence type="ECO:0000256" key="13">
    <source>
        <dbReference type="ARBA" id="ARBA00022777"/>
    </source>
</evidence>
<evidence type="ECO:0000256" key="16">
    <source>
        <dbReference type="ARBA" id="ARBA00022989"/>
    </source>
</evidence>
<evidence type="ECO:0000256" key="3">
    <source>
        <dbReference type="ARBA" id="ARBA00005967"/>
    </source>
</evidence>
<dbReference type="EMBL" id="UINC01170684">
    <property type="protein sequence ID" value="SVD74846.1"/>
    <property type="molecule type" value="Genomic_DNA"/>
</dbReference>
<evidence type="ECO:0000256" key="4">
    <source>
        <dbReference type="ARBA" id="ARBA00012133"/>
    </source>
</evidence>
<feature type="transmembrane region" description="Helical" evidence="22">
    <location>
        <begin position="26"/>
        <end position="46"/>
    </location>
</feature>
<dbReference type="AlphaFoldDB" id="A0A382XUY4"/>
<evidence type="ECO:0000256" key="1">
    <source>
        <dbReference type="ARBA" id="ARBA00001946"/>
    </source>
</evidence>
<dbReference type="InterPro" id="IPR033718">
    <property type="entry name" value="DAGK_prok"/>
</dbReference>
<keyword evidence="14" id="KW-0067">ATP-binding</keyword>
<organism evidence="23">
    <name type="scientific">marine metagenome</name>
    <dbReference type="NCBI Taxonomy" id="408172"/>
    <lineage>
        <taxon>unclassified sequences</taxon>
        <taxon>metagenomes</taxon>
        <taxon>ecological metagenomes</taxon>
    </lineage>
</organism>
<dbReference type="Pfam" id="PF01219">
    <property type="entry name" value="DAGK_prokar"/>
    <property type="match status" value="1"/>
</dbReference>
<keyword evidence="7" id="KW-0444">Lipid biosynthesis</keyword>
<comment type="cofactor">
    <cofactor evidence="1">
        <name>Mg(2+)</name>
        <dbReference type="ChEBI" id="CHEBI:18420"/>
    </cofactor>
</comment>
<feature type="transmembrane region" description="Helical" evidence="22">
    <location>
        <begin position="53"/>
        <end position="76"/>
    </location>
</feature>
<evidence type="ECO:0000256" key="14">
    <source>
        <dbReference type="ARBA" id="ARBA00022840"/>
    </source>
</evidence>
<evidence type="ECO:0000256" key="6">
    <source>
        <dbReference type="ARBA" id="ARBA00022475"/>
    </source>
</evidence>
<reference evidence="23" key="1">
    <citation type="submission" date="2018-05" db="EMBL/GenBank/DDBJ databases">
        <authorList>
            <person name="Lanie J.A."/>
            <person name="Ng W.-L."/>
            <person name="Kazmierczak K.M."/>
            <person name="Andrzejewski T.M."/>
            <person name="Davidsen T.M."/>
            <person name="Wayne K.J."/>
            <person name="Tettelin H."/>
            <person name="Glass J.I."/>
            <person name="Rusch D."/>
            <person name="Podicherti R."/>
            <person name="Tsui H.-C.T."/>
            <person name="Winkler M.E."/>
        </authorList>
    </citation>
    <scope>NUCLEOTIDE SEQUENCE</scope>
</reference>
<protein>
    <recommendedName>
        <fullName evidence="5">Diacylglycerol kinase</fullName>
        <ecNumber evidence="4">2.7.1.107</ecNumber>
    </recommendedName>
    <alternativeName>
        <fullName evidence="21">Diglyceride kinase</fullName>
    </alternativeName>
</protein>
<comment type="similarity">
    <text evidence="3">Belongs to the bacterial diacylglycerol kinase family.</text>
</comment>
<evidence type="ECO:0000313" key="23">
    <source>
        <dbReference type="EMBL" id="SVD74846.1"/>
    </source>
</evidence>
<evidence type="ECO:0000256" key="15">
    <source>
        <dbReference type="ARBA" id="ARBA00022842"/>
    </source>
</evidence>
<evidence type="ECO:0000256" key="9">
    <source>
        <dbReference type="ARBA" id="ARBA00022679"/>
    </source>
</evidence>
<dbReference type="GO" id="GO:0046872">
    <property type="term" value="F:metal ion binding"/>
    <property type="evidence" value="ECO:0007669"/>
    <property type="project" value="UniProtKB-KW"/>
</dbReference>
<keyword evidence="17" id="KW-0443">Lipid metabolism</keyword>
<evidence type="ECO:0000256" key="20">
    <source>
        <dbReference type="ARBA" id="ARBA00023264"/>
    </source>
</evidence>
<dbReference type="GO" id="GO:0005886">
    <property type="term" value="C:plasma membrane"/>
    <property type="evidence" value="ECO:0007669"/>
    <property type="project" value="UniProtKB-SubCell"/>
</dbReference>
<evidence type="ECO:0000256" key="2">
    <source>
        <dbReference type="ARBA" id="ARBA00004429"/>
    </source>
</evidence>
<evidence type="ECO:0000256" key="22">
    <source>
        <dbReference type="SAM" id="Phobius"/>
    </source>
</evidence>
<name>A0A382XUY4_9ZZZZ</name>
<keyword evidence="6" id="KW-1003">Cell membrane</keyword>
<dbReference type="GO" id="GO:0005524">
    <property type="term" value="F:ATP binding"/>
    <property type="evidence" value="ECO:0007669"/>
    <property type="project" value="UniProtKB-KW"/>
</dbReference>
<gene>
    <name evidence="23" type="ORF">METZ01_LOCUS427700</name>
</gene>
<sequence length="121" mass="13188">MKTLLLLWKAFDYSLQGVRNTFYDEIAFRIELAVAVILIPAALLLPVSLIVRILLIGSVLLVLIIELLNTAVEAAVNRISTEQHTLSAKAKDAGSAAVLMASINLVVVWGIVLFDLIFNIS</sequence>
<proteinExistence type="inferred from homology"/>
<evidence type="ECO:0000256" key="8">
    <source>
        <dbReference type="ARBA" id="ARBA00022519"/>
    </source>
</evidence>
<evidence type="ECO:0000256" key="12">
    <source>
        <dbReference type="ARBA" id="ARBA00022741"/>
    </source>
</evidence>
<evidence type="ECO:0000256" key="11">
    <source>
        <dbReference type="ARBA" id="ARBA00022723"/>
    </source>
</evidence>
<evidence type="ECO:0000256" key="10">
    <source>
        <dbReference type="ARBA" id="ARBA00022692"/>
    </source>
</evidence>
<evidence type="ECO:0000256" key="21">
    <source>
        <dbReference type="ARBA" id="ARBA00031546"/>
    </source>
</evidence>
<keyword evidence="15" id="KW-0460">Magnesium</keyword>
<dbReference type="EC" id="2.7.1.107" evidence="4"/>
<dbReference type="PANTHER" id="PTHR34299:SF1">
    <property type="entry name" value="DIACYLGLYCEROL KINASE"/>
    <property type="match status" value="1"/>
</dbReference>
<feature type="transmembrane region" description="Helical" evidence="22">
    <location>
        <begin position="96"/>
        <end position="118"/>
    </location>
</feature>
<dbReference type="InterPro" id="IPR036945">
    <property type="entry name" value="DAGK_sf"/>
</dbReference>
<evidence type="ECO:0000256" key="19">
    <source>
        <dbReference type="ARBA" id="ARBA00023209"/>
    </source>
</evidence>
<keyword evidence="11" id="KW-0479">Metal-binding</keyword>
<keyword evidence="19" id="KW-0594">Phospholipid biosynthesis</keyword>
<evidence type="ECO:0000256" key="18">
    <source>
        <dbReference type="ARBA" id="ARBA00023136"/>
    </source>
</evidence>
<dbReference type="GO" id="GO:0004143">
    <property type="term" value="F:ATP-dependent diacylglycerol kinase activity"/>
    <property type="evidence" value="ECO:0007669"/>
    <property type="project" value="UniProtKB-EC"/>
</dbReference>
<comment type="subcellular location">
    <subcellularLocation>
        <location evidence="2">Cell inner membrane</location>
        <topology evidence="2">Multi-pass membrane protein</topology>
    </subcellularLocation>
</comment>
<evidence type="ECO:0000256" key="5">
    <source>
        <dbReference type="ARBA" id="ARBA00017575"/>
    </source>
</evidence>
<keyword evidence="9" id="KW-0808">Transferase</keyword>
<keyword evidence="13" id="KW-0418">Kinase</keyword>
<keyword evidence="18 22" id="KW-0472">Membrane</keyword>
<dbReference type="Gene3D" id="1.10.287.3610">
    <property type="match status" value="1"/>
</dbReference>
<keyword evidence="8" id="KW-0997">Cell inner membrane</keyword>
<keyword evidence="16 22" id="KW-1133">Transmembrane helix</keyword>
<dbReference type="CDD" id="cd14264">
    <property type="entry name" value="DAGK_IM"/>
    <property type="match status" value="1"/>
</dbReference>
<dbReference type="PANTHER" id="PTHR34299">
    <property type="entry name" value="DIACYLGLYCEROL KINASE"/>
    <property type="match status" value="1"/>
</dbReference>
<keyword evidence="12" id="KW-0547">Nucleotide-binding</keyword>